<dbReference type="Pfam" id="PF00153">
    <property type="entry name" value="Mito_carr"/>
    <property type="match status" value="3"/>
</dbReference>
<dbReference type="GO" id="GO:0016020">
    <property type="term" value="C:membrane"/>
    <property type="evidence" value="ECO:0007669"/>
    <property type="project" value="UniProtKB-SubCell"/>
</dbReference>
<dbReference type="FunFam" id="1.50.40.10:FF:000078">
    <property type="entry name" value="Mitochondrial DNA replication protein YHM2"/>
    <property type="match status" value="1"/>
</dbReference>
<dbReference type="PROSITE" id="PS50920">
    <property type="entry name" value="SOLCAR"/>
    <property type="match status" value="2"/>
</dbReference>
<dbReference type="InterPro" id="IPR053017">
    <property type="entry name" value="Mito_Cit/Oxoglu_Carrier"/>
</dbReference>
<dbReference type="GO" id="GO:0006843">
    <property type="term" value="P:mitochondrial citrate transmembrane transport"/>
    <property type="evidence" value="ECO:0007669"/>
    <property type="project" value="TreeGrafter"/>
</dbReference>
<dbReference type="GO" id="GO:0005371">
    <property type="term" value="F:tricarboxylate secondary active transmembrane transporter activity"/>
    <property type="evidence" value="ECO:0007669"/>
    <property type="project" value="TreeGrafter"/>
</dbReference>
<dbReference type="AlphaFoldDB" id="A0A367KLP1"/>
<evidence type="ECO:0000256" key="1">
    <source>
        <dbReference type="ARBA" id="ARBA00004141"/>
    </source>
</evidence>
<keyword evidence="4 5" id="KW-0472">Membrane</keyword>
<dbReference type="Gene3D" id="1.50.40.10">
    <property type="entry name" value="Mitochondrial carrier domain"/>
    <property type="match status" value="2"/>
</dbReference>
<feature type="repeat" description="Solcar" evidence="5">
    <location>
        <begin position="212"/>
        <end position="300"/>
    </location>
</feature>
<evidence type="ECO:0000256" key="4">
    <source>
        <dbReference type="ARBA" id="ARBA00023136"/>
    </source>
</evidence>
<dbReference type="SUPFAM" id="SSF103506">
    <property type="entry name" value="Mitochondrial carrier"/>
    <property type="match status" value="1"/>
</dbReference>
<organism evidence="7 8">
    <name type="scientific">Rhizopus stolonifer</name>
    <name type="common">Rhizopus nigricans</name>
    <dbReference type="NCBI Taxonomy" id="4846"/>
    <lineage>
        <taxon>Eukaryota</taxon>
        <taxon>Fungi</taxon>
        <taxon>Fungi incertae sedis</taxon>
        <taxon>Mucoromycota</taxon>
        <taxon>Mucoromycotina</taxon>
        <taxon>Mucoromycetes</taxon>
        <taxon>Mucorales</taxon>
        <taxon>Mucorineae</taxon>
        <taxon>Rhizopodaceae</taxon>
        <taxon>Rhizopus</taxon>
    </lineage>
</organism>
<dbReference type="InterPro" id="IPR018108">
    <property type="entry name" value="MCP_transmembrane"/>
</dbReference>
<evidence type="ECO:0000256" key="3">
    <source>
        <dbReference type="ARBA" id="ARBA00022989"/>
    </source>
</evidence>
<dbReference type="GO" id="GO:0005739">
    <property type="term" value="C:mitochondrion"/>
    <property type="evidence" value="ECO:0007669"/>
    <property type="project" value="TreeGrafter"/>
</dbReference>
<name>A0A367KLP1_RHIST</name>
<evidence type="ECO:0000313" key="7">
    <source>
        <dbReference type="EMBL" id="RCI03154.1"/>
    </source>
</evidence>
<comment type="subcellular location">
    <subcellularLocation>
        <location evidence="1">Membrane</location>
        <topology evidence="1">Multi-pass membrane protein</topology>
    </subcellularLocation>
</comment>
<dbReference type="Proteomes" id="UP000253551">
    <property type="component" value="Unassembled WGS sequence"/>
</dbReference>
<proteinExistence type="inferred from homology"/>
<gene>
    <name evidence="7" type="ORF">CU098_010166</name>
</gene>
<dbReference type="InterPro" id="IPR023395">
    <property type="entry name" value="MCP_dom_sf"/>
</dbReference>
<dbReference type="OrthoDB" id="10253709at2759"/>
<keyword evidence="2 5" id="KW-0812">Transmembrane</keyword>
<reference evidence="7 8" key="1">
    <citation type="journal article" date="2018" name="G3 (Bethesda)">
        <title>Phylogenetic and Phylogenomic Definition of Rhizopus Species.</title>
        <authorList>
            <person name="Gryganskyi A.P."/>
            <person name="Golan J."/>
            <person name="Dolatabadi S."/>
            <person name="Mondo S."/>
            <person name="Robb S."/>
            <person name="Idnurm A."/>
            <person name="Muszewska A."/>
            <person name="Steczkiewicz K."/>
            <person name="Masonjones S."/>
            <person name="Liao H.L."/>
            <person name="Gajdeczka M.T."/>
            <person name="Anike F."/>
            <person name="Vuek A."/>
            <person name="Anishchenko I.M."/>
            <person name="Voigt K."/>
            <person name="de Hoog G.S."/>
            <person name="Smith M.E."/>
            <person name="Heitman J."/>
            <person name="Vilgalys R."/>
            <person name="Stajich J.E."/>
        </authorList>
    </citation>
    <scope>NUCLEOTIDE SEQUENCE [LARGE SCALE GENOMIC DNA]</scope>
    <source>
        <strain evidence="7 8">LSU 92-RS-03</strain>
    </source>
</reference>
<evidence type="ECO:0000256" key="2">
    <source>
        <dbReference type="ARBA" id="ARBA00022692"/>
    </source>
</evidence>
<evidence type="ECO:0000256" key="6">
    <source>
        <dbReference type="RuleBase" id="RU000488"/>
    </source>
</evidence>
<dbReference type="EMBL" id="PJQM01001125">
    <property type="protein sequence ID" value="RCI03154.1"/>
    <property type="molecule type" value="Genomic_DNA"/>
</dbReference>
<dbReference type="PANTHER" id="PTHR46982">
    <property type="entry name" value="CITRATE/OXOGLUTARATE CARRIER PROTEIN"/>
    <property type="match status" value="1"/>
</dbReference>
<dbReference type="PANTHER" id="PTHR46982:SF1">
    <property type="entry name" value="CITRATE_OXOGLUTARATE CARRIER PROTEIN"/>
    <property type="match status" value="1"/>
</dbReference>
<keyword evidence="6" id="KW-0813">Transport</keyword>
<evidence type="ECO:0000313" key="8">
    <source>
        <dbReference type="Proteomes" id="UP000253551"/>
    </source>
</evidence>
<comment type="similarity">
    <text evidence="6">Belongs to the mitochondrial carrier (TC 2.A.29) family.</text>
</comment>
<keyword evidence="3" id="KW-1133">Transmembrane helix</keyword>
<sequence>MSTVVLQPPSIISTTNIPEKKAISYKNLLLGAGLHLFETSTLGQPFEVLKTQMAANRGQPITKCLQAIYSHGGIVGFYQGLIPWAWIEASTKGAVLLFTASELEHRSLVAGASSFTAGIIGGMGGGIAQAYSTMGFCTFMKTVEVTRQKSAGTESTFSIAAKIYKKEGIRGMNKGVNAVALRQCTNWASRFGIARFAQDTIVKARHGENGVADHSDKILASILAGSMSCWNQPLEVIRVEMQSQLKGEGRPEKPTIGNITKYIYAKNGLGGFYRGIVPRIGLGIWQTLVMVALGDYCRARLN</sequence>
<dbReference type="GO" id="GO:0015742">
    <property type="term" value="P:alpha-ketoglutarate transport"/>
    <property type="evidence" value="ECO:0007669"/>
    <property type="project" value="TreeGrafter"/>
</dbReference>
<accession>A0A367KLP1</accession>
<evidence type="ECO:0000256" key="5">
    <source>
        <dbReference type="PROSITE-ProRule" id="PRU00282"/>
    </source>
</evidence>
<dbReference type="STRING" id="4846.A0A367KLP1"/>
<keyword evidence="8" id="KW-1185">Reference proteome</keyword>
<feature type="repeat" description="Solcar" evidence="5">
    <location>
        <begin position="116"/>
        <end position="200"/>
    </location>
</feature>
<comment type="caution">
    <text evidence="7">The sequence shown here is derived from an EMBL/GenBank/DDBJ whole genome shotgun (WGS) entry which is preliminary data.</text>
</comment>
<protein>
    <recommendedName>
        <fullName evidence="9">Mitochondrial DNA replication protein yhm2</fullName>
    </recommendedName>
</protein>
<evidence type="ECO:0008006" key="9">
    <source>
        <dbReference type="Google" id="ProtNLM"/>
    </source>
</evidence>